<sequence>MCKDFRDRRYEYKELTKVWKKKVTAATTAHDLLATIEAQNKCLEYDSLQLAHKCILNSFYGFVMRKGARWHSMEMAGIVTHTGSNIITRARELVGQLGRPLELNTDGIWAILPHSFPETFTFKLQDGSSKSISYPCVMLNADVNAKFTNPQYHELDPVTGTYTMQQECSILFEVDGTYKCMVLPASTEEGKLLKKRYAVFNLDHSHSELKSFELKLRGELQLIKAFKSQVFERFLDGETLEECYAPMAKCAHRWLIVIDTRGESMDDDELMALITEHKSMSGRLDEYRAQKSTSITTARRLSEFLGDYMVKERDLTCKFIIVARPYGKKVTERAIPTAIFATEDAVKRHFLKKWLRDPHLQDFDLRSFLDWDYYRARFAASVQKSISLPAAFQQVKNPVPRIELPEWVRNQMREKTATHQQGKMVNTFTRRVPRRRAMSRHTLLMSRI</sequence>
<reference evidence="1 2" key="1">
    <citation type="journal article" date="2022" name="bioRxiv">
        <title>The genome of the oomycete Peronosclerospora sorghi, a cosmopolitan pathogen of maize and sorghum, is inflated with dispersed pseudogenes.</title>
        <authorList>
            <person name="Fletcher K."/>
            <person name="Martin F."/>
            <person name="Isakeit T."/>
            <person name="Cavanaugh K."/>
            <person name="Magill C."/>
            <person name="Michelmore R."/>
        </authorList>
    </citation>
    <scope>NUCLEOTIDE SEQUENCE [LARGE SCALE GENOMIC DNA]</scope>
    <source>
        <strain evidence="1">P6</strain>
    </source>
</reference>
<proteinExistence type="predicted"/>
<comment type="caution">
    <text evidence="1">The sequence shown here is derived from an EMBL/GenBank/DDBJ whole genome shotgun (WGS) entry which is preliminary data.</text>
</comment>
<protein>
    <submittedName>
        <fullName evidence="1">Uncharacterized protein</fullName>
    </submittedName>
</protein>
<evidence type="ECO:0000313" key="1">
    <source>
        <dbReference type="EMBL" id="KAI9910676.1"/>
    </source>
</evidence>
<dbReference type="EMBL" id="CM047585">
    <property type="protein sequence ID" value="KAI9910676.1"/>
    <property type="molecule type" value="Genomic_DNA"/>
</dbReference>
<gene>
    <name evidence="1" type="ORF">PsorP6_010303</name>
</gene>
<keyword evidence="2" id="KW-1185">Reference proteome</keyword>
<name>A0ACC0VX48_9STRA</name>
<dbReference type="Proteomes" id="UP001163321">
    <property type="component" value="Chromosome 6"/>
</dbReference>
<evidence type="ECO:0000313" key="2">
    <source>
        <dbReference type="Proteomes" id="UP001163321"/>
    </source>
</evidence>
<organism evidence="1 2">
    <name type="scientific">Peronosclerospora sorghi</name>
    <dbReference type="NCBI Taxonomy" id="230839"/>
    <lineage>
        <taxon>Eukaryota</taxon>
        <taxon>Sar</taxon>
        <taxon>Stramenopiles</taxon>
        <taxon>Oomycota</taxon>
        <taxon>Peronosporomycetes</taxon>
        <taxon>Peronosporales</taxon>
        <taxon>Peronosporaceae</taxon>
        <taxon>Peronosclerospora</taxon>
    </lineage>
</organism>
<accession>A0ACC0VX48</accession>